<evidence type="ECO:0000313" key="3">
    <source>
        <dbReference type="Proteomes" id="UP000253508"/>
    </source>
</evidence>
<keyword evidence="1" id="KW-0812">Transmembrane</keyword>
<dbReference type="AlphaFoldDB" id="A0A367Y3A5"/>
<proteinExistence type="predicted"/>
<comment type="caution">
    <text evidence="2">The sequence shown here is derived from an EMBL/GenBank/DDBJ whole genome shotgun (WGS) entry which is preliminary data.</text>
</comment>
<name>A0A367Y3A5_9MICO</name>
<accession>A0A367Y3A5</accession>
<gene>
    <name evidence="2" type="ORF">DTO57_08125</name>
</gene>
<dbReference type="RefSeq" id="WP_114117703.1">
    <property type="nucleotide sequence ID" value="NZ_BMHU01000003.1"/>
</dbReference>
<keyword evidence="1" id="KW-0472">Membrane</keyword>
<feature type="transmembrane region" description="Helical" evidence="1">
    <location>
        <begin position="21"/>
        <end position="43"/>
    </location>
</feature>
<feature type="transmembrane region" description="Helical" evidence="1">
    <location>
        <begin position="63"/>
        <end position="83"/>
    </location>
</feature>
<feature type="transmembrane region" description="Helical" evidence="1">
    <location>
        <begin position="160"/>
        <end position="183"/>
    </location>
</feature>
<dbReference type="EMBL" id="QORO01000002">
    <property type="protein sequence ID" value="RCK60089.1"/>
    <property type="molecule type" value="Genomic_DNA"/>
</dbReference>
<feature type="transmembrane region" description="Helical" evidence="1">
    <location>
        <begin position="130"/>
        <end position="148"/>
    </location>
</feature>
<keyword evidence="1" id="KW-1133">Transmembrane helix</keyword>
<reference evidence="2 3" key="1">
    <citation type="submission" date="2018-07" db="EMBL/GenBank/DDBJ databases">
        <title>Microbacterium endoborsara sp. nov., a novel actinobacterium isolated from Borszczowia aralocaspica.</title>
        <authorList>
            <person name="An D."/>
        </authorList>
    </citation>
    <scope>NUCLEOTIDE SEQUENCE [LARGE SCALE GENOMIC DNA]</scope>
    <source>
        <strain evidence="2 3">C1.15228</strain>
    </source>
</reference>
<protein>
    <submittedName>
        <fullName evidence="2">Uncharacterized protein</fullName>
    </submittedName>
</protein>
<feature type="transmembrane region" description="Helical" evidence="1">
    <location>
        <begin position="90"/>
        <end position="110"/>
    </location>
</feature>
<sequence>MAETSQQFRQGKSSWRERWGDWGAASSLMAIALLLVSTLMYILPVDLGMPLVSAESWVIIDPGYLVLMGSLVAFLLCHASLISPSRSPQVLLWVSVVFGVFALILSFATTSISMVVANTDWRIAASWSRLIIYILPFGMTFAAGWLLVKLRHSSTRVRLVGVGICVVVTTLLVAIVAFAPSLAGDNVYDVI</sequence>
<organism evidence="2 3">
    <name type="scientific">Microbacterium sorbitolivorans</name>
    <dbReference type="NCBI Taxonomy" id="1867410"/>
    <lineage>
        <taxon>Bacteria</taxon>
        <taxon>Bacillati</taxon>
        <taxon>Actinomycetota</taxon>
        <taxon>Actinomycetes</taxon>
        <taxon>Micrococcales</taxon>
        <taxon>Microbacteriaceae</taxon>
        <taxon>Microbacterium</taxon>
    </lineage>
</organism>
<keyword evidence="3" id="KW-1185">Reference proteome</keyword>
<dbReference type="Proteomes" id="UP000253508">
    <property type="component" value="Unassembled WGS sequence"/>
</dbReference>
<evidence type="ECO:0000313" key="2">
    <source>
        <dbReference type="EMBL" id="RCK60089.1"/>
    </source>
</evidence>
<evidence type="ECO:0000256" key="1">
    <source>
        <dbReference type="SAM" id="Phobius"/>
    </source>
</evidence>